<dbReference type="EMBL" id="JAIQCV010000003">
    <property type="protein sequence ID" value="KAH1114469.1"/>
    <property type="molecule type" value="Genomic_DNA"/>
</dbReference>
<proteinExistence type="predicted"/>
<keyword evidence="2" id="KW-1185">Reference proteome</keyword>
<reference evidence="1 2" key="1">
    <citation type="journal article" date="2021" name="Plant Biotechnol. J.">
        <title>Multi-omics assisted identification of the key and species-specific regulatory components of drought-tolerant mechanisms in Gossypium stocksii.</title>
        <authorList>
            <person name="Yu D."/>
            <person name="Ke L."/>
            <person name="Zhang D."/>
            <person name="Wu Y."/>
            <person name="Sun Y."/>
            <person name="Mei J."/>
            <person name="Sun J."/>
            <person name="Sun Y."/>
        </authorList>
    </citation>
    <scope>NUCLEOTIDE SEQUENCE [LARGE SCALE GENOMIC DNA]</scope>
    <source>
        <strain evidence="2">cv. E1</strain>
        <tissue evidence="1">Leaf</tissue>
    </source>
</reference>
<name>A0A9D3W756_9ROSI</name>
<evidence type="ECO:0000313" key="1">
    <source>
        <dbReference type="EMBL" id="KAH1114469.1"/>
    </source>
</evidence>
<accession>A0A9D3W756</accession>
<evidence type="ECO:0000313" key="2">
    <source>
        <dbReference type="Proteomes" id="UP000828251"/>
    </source>
</evidence>
<dbReference type="Proteomes" id="UP000828251">
    <property type="component" value="Unassembled WGS sequence"/>
</dbReference>
<protein>
    <submittedName>
        <fullName evidence="1">Uncharacterized protein</fullName>
    </submittedName>
</protein>
<organism evidence="1 2">
    <name type="scientific">Gossypium stocksii</name>
    <dbReference type="NCBI Taxonomy" id="47602"/>
    <lineage>
        <taxon>Eukaryota</taxon>
        <taxon>Viridiplantae</taxon>
        <taxon>Streptophyta</taxon>
        <taxon>Embryophyta</taxon>
        <taxon>Tracheophyta</taxon>
        <taxon>Spermatophyta</taxon>
        <taxon>Magnoliopsida</taxon>
        <taxon>eudicotyledons</taxon>
        <taxon>Gunneridae</taxon>
        <taxon>Pentapetalae</taxon>
        <taxon>rosids</taxon>
        <taxon>malvids</taxon>
        <taxon>Malvales</taxon>
        <taxon>Malvaceae</taxon>
        <taxon>Malvoideae</taxon>
        <taxon>Gossypium</taxon>
    </lineage>
</organism>
<gene>
    <name evidence="1" type="ORF">J1N35_007847</name>
</gene>
<dbReference type="OrthoDB" id="10405029at2759"/>
<sequence length="127" mass="14713">MEEKSNKNQCAEVQKLMGKSELEKFTDLIADKQISHNRSSWRHLDNKEKFDTSMCEKTLGKRKFNQEKPADIESHPIIEGIAKRVKSNNGYVEGRKILEPEWSFSKDNSELTETISVVAKWQADQNQ</sequence>
<dbReference type="AlphaFoldDB" id="A0A9D3W756"/>
<comment type="caution">
    <text evidence="1">The sequence shown here is derived from an EMBL/GenBank/DDBJ whole genome shotgun (WGS) entry which is preliminary data.</text>
</comment>